<protein>
    <recommendedName>
        <fullName evidence="4">Extracellular membrane protein CFEM domain-containing protein</fullName>
    </recommendedName>
</protein>
<proteinExistence type="predicted"/>
<reference evidence="2" key="1">
    <citation type="journal article" date="2020" name="Fungal Divers.">
        <title>Resolving the Mortierellaceae phylogeny through synthesis of multi-gene phylogenetics and phylogenomics.</title>
        <authorList>
            <person name="Vandepol N."/>
            <person name="Liber J."/>
            <person name="Desiro A."/>
            <person name="Na H."/>
            <person name="Kennedy M."/>
            <person name="Barry K."/>
            <person name="Grigoriev I.V."/>
            <person name="Miller A.N."/>
            <person name="O'Donnell K."/>
            <person name="Stajich J.E."/>
            <person name="Bonito G."/>
        </authorList>
    </citation>
    <scope>NUCLEOTIDE SEQUENCE</scope>
    <source>
        <strain evidence="2">NVP1</strain>
    </source>
</reference>
<dbReference type="Proteomes" id="UP000696485">
    <property type="component" value="Unassembled WGS sequence"/>
</dbReference>
<evidence type="ECO:0000256" key="1">
    <source>
        <dbReference type="SAM" id="SignalP"/>
    </source>
</evidence>
<feature type="chain" id="PRO_5040209702" description="Extracellular membrane protein CFEM domain-containing protein" evidence="1">
    <location>
        <begin position="19"/>
        <end position="116"/>
    </location>
</feature>
<gene>
    <name evidence="2" type="ORF">BG006_007764</name>
</gene>
<evidence type="ECO:0008006" key="4">
    <source>
        <dbReference type="Google" id="ProtNLM"/>
    </source>
</evidence>
<dbReference type="AlphaFoldDB" id="A0A9P5SU71"/>
<accession>A0A9P5SU71</accession>
<sequence length="116" mass="11891">MKFTLLATVVALLAVAAAQSGSADCTLCLQSTIQALPKCAGLDITVGNFNPGESNAYAECLCSSLDGAWVDGCSDDDKCGQDILSFKATYASNIQSAGLICSPVPTFVPSSSFPTK</sequence>
<feature type="signal peptide" evidence="1">
    <location>
        <begin position="1"/>
        <end position="18"/>
    </location>
</feature>
<keyword evidence="3" id="KW-1185">Reference proteome</keyword>
<evidence type="ECO:0000313" key="2">
    <source>
        <dbReference type="EMBL" id="KAF9336699.1"/>
    </source>
</evidence>
<evidence type="ECO:0000313" key="3">
    <source>
        <dbReference type="Proteomes" id="UP000696485"/>
    </source>
</evidence>
<keyword evidence="1" id="KW-0732">Signal</keyword>
<dbReference type="EMBL" id="JAAAUY010000050">
    <property type="protein sequence ID" value="KAF9336699.1"/>
    <property type="molecule type" value="Genomic_DNA"/>
</dbReference>
<comment type="caution">
    <text evidence="2">The sequence shown here is derived from an EMBL/GenBank/DDBJ whole genome shotgun (WGS) entry which is preliminary data.</text>
</comment>
<organism evidence="2 3">
    <name type="scientific">Podila minutissima</name>
    <dbReference type="NCBI Taxonomy" id="64525"/>
    <lineage>
        <taxon>Eukaryota</taxon>
        <taxon>Fungi</taxon>
        <taxon>Fungi incertae sedis</taxon>
        <taxon>Mucoromycota</taxon>
        <taxon>Mortierellomycotina</taxon>
        <taxon>Mortierellomycetes</taxon>
        <taxon>Mortierellales</taxon>
        <taxon>Mortierellaceae</taxon>
        <taxon>Podila</taxon>
    </lineage>
</organism>
<name>A0A9P5SU71_9FUNG</name>